<keyword evidence="2" id="KW-0812">Transmembrane</keyword>
<dbReference type="InterPro" id="IPR036457">
    <property type="entry name" value="PPM-type-like_dom_sf"/>
</dbReference>
<dbReference type="Gene3D" id="6.10.340.10">
    <property type="match status" value="1"/>
</dbReference>
<gene>
    <name evidence="4" type="ORF">OZSIB_1724</name>
</gene>
<dbReference type="GO" id="GO:0016791">
    <property type="term" value="F:phosphatase activity"/>
    <property type="evidence" value="ECO:0007669"/>
    <property type="project" value="TreeGrafter"/>
</dbReference>
<evidence type="ECO:0000313" key="5">
    <source>
        <dbReference type="Proteomes" id="UP000252355"/>
    </source>
</evidence>
<evidence type="ECO:0000313" key="4">
    <source>
        <dbReference type="EMBL" id="RCK78208.1"/>
    </source>
</evidence>
<proteinExistence type="predicted"/>
<dbReference type="Pfam" id="PF07228">
    <property type="entry name" value="SpoIIE"/>
    <property type="match status" value="1"/>
</dbReference>
<accession>A0A367ZJI6</accession>
<comment type="caution">
    <text evidence="4">The sequence shown here is derived from an EMBL/GenBank/DDBJ whole genome shotgun (WGS) entry which is preliminary data.</text>
</comment>
<feature type="transmembrane region" description="Helical" evidence="2">
    <location>
        <begin position="12"/>
        <end position="35"/>
    </location>
</feature>
<feature type="transmembrane region" description="Helical" evidence="2">
    <location>
        <begin position="296"/>
        <end position="315"/>
    </location>
</feature>
<dbReference type="Proteomes" id="UP000252355">
    <property type="component" value="Unassembled WGS sequence"/>
</dbReference>
<dbReference type="InterPro" id="IPR001932">
    <property type="entry name" value="PPM-type_phosphatase-like_dom"/>
</dbReference>
<dbReference type="Pfam" id="PF00672">
    <property type="entry name" value="HAMP"/>
    <property type="match status" value="1"/>
</dbReference>
<keyword evidence="2" id="KW-1133">Transmembrane helix</keyword>
<sequence length="915" mass="100648">MAREADGSWRIIAGLWAVLVFIPLLLGGWILHGVLGQVAAATCQAIARDLERAARRLLHRSHPSHAAVRELQTAMAEAGATGSGPVRLPPPADPRASQAVIHRLQEFFATGRPLDTTALLRVRHRLGWAFNPMVTREHPWIPEEIRWNGRPAWLVWAPGPGRTTASLVIAQPPPVADLLRAACQTSFEQGRWEWLVIDRASRRWWGSRALAADLRPLLAGSRQRPRGWLPTPHALTLLESVDRTTRLALRAALPWPVRAETHAWLWFGLAMAGVAATLVFPRLCRRYLTWSLRWKLLGLLAYLILVPLAGGLLLGCSFLDARRLSLEQQGLDDALAELERYDASFLQYLRTLEIRLDRFHAAVATGRAGPATLTAPLAALIRAVGPDRLVLLDRGARLLFDHCSTFRYEALMNEVGTAILQQHLEPYPPDQDRPAIAPRFKLIHDTLMNSAWGSHYQVEGALQRFTHGGQTFYTYWRRFPRRHPSLGLLAADFFHDPTVRAFFARHRPGGTAGRLLVWHRRSRTWYPARPAGLDDLEALVEAADRRGEAVRGEVDQPDGPTLAIALPGHRLRGCVLVSLLAPERQPRPLAGRRQLLGVGAGLALAVALACWLLLAQGILDPIREILAGIARLRRLDTAHPIPVMGDDELATLARGINRMMTISDELDLARVVQRAFVPAHLPPLSRVRAAFWESSRLGVGGCFFDWYPGPDGTWVFLLGTAPGQGIRAALLLAMVKALAFLHFREGRPPGEFLRRAREALPALGLTQACCSLALVHLDERGPSVTVMAAGAPFALWRRGAQDEACFVGQPTSPLGAATAVDPEPIRLELAAGGGLLLFTHGLVNAPDPEGKPWGHDALRALFSRPIVPQTGELAGSGTTDDPLRPLREAFQRHVRGGEQGKEGMFLLERVEGPPA</sequence>
<dbReference type="EMBL" id="QOQW01000026">
    <property type="protein sequence ID" value="RCK78208.1"/>
    <property type="molecule type" value="Genomic_DNA"/>
</dbReference>
<evidence type="ECO:0000256" key="2">
    <source>
        <dbReference type="SAM" id="Phobius"/>
    </source>
</evidence>
<name>A0A367ZJI6_9BACT</name>
<feature type="transmembrane region" description="Helical" evidence="2">
    <location>
        <begin position="263"/>
        <end position="284"/>
    </location>
</feature>
<dbReference type="AlphaFoldDB" id="A0A367ZJI6"/>
<evidence type="ECO:0000259" key="3">
    <source>
        <dbReference type="PROSITE" id="PS50885"/>
    </source>
</evidence>
<dbReference type="GO" id="GO:0007165">
    <property type="term" value="P:signal transduction"/>
    <property type="evidence" value="ECO:0007669"/>
    <property type="project" value="InterPro"/>
</dbReference>
<dbReference type="GO" id="GO:0016020">
    <property type="term" value="C:membrane"/>
    <property type="evidence" value="ECO:0007669"/>
    <property type="project" value="InterPro"/>
</dbReference>
<reference evidence="4 5" key="1">
    <citation type="submission" date="2018-05" db="EMBL/GenBank/DDBJ databases">
        <title>A metagenomic window into the 2 km-deep terrestrial subsurface aquifer revealed taxonomically and functionally diverse microbial community comprising novel uncultured bacterial lineages.</title>
        <authorList>
            <person name="Kadnikov V.V."/>
            <person name="Mardanov A.V."/>
            <person name="Beletsky A.V."/>
            <person name="Banks D."/>
            <person name="Pimenov N.V."/>
            <person name="Frank Y.A."/>
            <person name="Karnachuk O.V."/>
            <person name="Ravin N.V."/>
        </authorList>
    </citation>
    <scope>NUCLEOTIDE SEQUENCE [LARGE SCALE GENOMIC DNA]</scope>
    <source>
        <strain evidence="4">BY5</strain>
    </source>
</reference>
<evidence type="ECO:0000256" key="1">
    <source>
        <dbReference type="ARBA" id="ARBA00022801"/>
    </source>
</evidence>
<organism evidence="4 5">
    <name type="scientific">Candidatus Ozemobacter sibiricus</name>
    <dbReference type="NCBI Taxonomy" id="2268124"/>
    <lineage>
        <taxon>Bacteria</taxon>
        <taxon>Candidatus Ozemobacteria</taxon>
        <taxon>Candidatus Ozemobacterales</taxon>
        <taxon>Candidatus Ozemobacteraceae</taxon>
        <taxon>Candidatus Ozemobacter</taxon>
    </lineage>
</organism>
<dbReference type="PANTHER" id="PTHR43156">
    <property type="entry name" value="STAGE II SPORULATION PROTEIN E-RELATED"/>
    <property type="match status" value="1"/>
</dbReference>
<dbReference type="PANTHER" id="PTHR43156:SF2">
    <property type="entry name" value="STAGE II SPORULATION PROTEIN E"/>
    <property type="match status" value="1"/>
</dbReference>
<feature type="domain" description="HAMP" evidence="3">
    <location>
        <begin position="616"/>
        <end position="668"/>
    </location>
</feature>
<dbReference type="CDD" id="cd06225">
    <property type="entry name" value="HAMP"/>
    <property type="match status" value="1"/>
</dbReference>
<dbReference type="Gene3D" id="3.60.40.10">
    <property type="entry name" value="PPM-type phosphatase domain"/>
    <property type="match status" value="1"/>
</dbReference>
<dbReference type="PROSITE" id="PS50885">
    <property type="entry name" value="HAMP"/>
    <property type="match status" value="1"/>
</dbReference>
<keyword evidence="2" id="KW-0472">Membrane</keyword>
<keyword evidence="1" id="KW-0378">Hydrolase</keyword>
<dbReference type="InterPro" id="IPR052016">
    <property type="entry name" value="Bact_Sigma-Reg"/>
</dbReference>
<dbReference type="InterPro" id="IPR003660">
    <property type="entry name" value="HAMP_dom"/>
</dbReference>
<protein>
    <submittedName>
        <fullName evidence="4">Serine phosphatase RsbU, regulator of sigma subunit</fullName>
    </submittedName>
</protein>